<keyword evidence="12" id="KW-1185">Reference proteome</keyword>
<dbReference type="Proteomes" id="UP001058120">
    <property type="component" value="Chromosome"/>
</dbReference>
<keyword evidence="9" id="KW-0963">Cytoplasm</keyword>
<dbReference type="InterPro" id="IPR008145">
    <property type="entry name" value="GK/Ca_channel_bsu"/>
</dbReference>
<dbReference type="InterPro" id="IPR027417">
    <property type="entry name" value="P-loop_NTPase"/>
</dbReference>
<dbReference type="PROSITE" id="PS50052">
    <property type="entry name" value="GUANYLATE_KINASE_2"/>
    <property type="match status" value="1"/>
</dbReference>
<comment type="similarity">
    <text evidence="1 9">Belongs to the guanylate kinase family.</text>
</comment>
<comment type="subcellular location">
    <subcellularLocation>
        <location evidence="9">Cytoplasm</location>
    </subcellularLocation>
</comment>
<proteinExistence type="inferred from homology"/>
<keyword evidence="7 9" id="KW-0067">ATP-binding</keyword>
<dbReference type="InterPro" id="IPR020590">
    <property type="entry name" value="Guanylate_kinase_CS"/>
</dbReference>
<dbReference type="PANTHER" id="PTHR23117:SF13">
    <property type="entry name" value="GUANYLATE KINASE"/>
    <property type="match status" value="1"/>
</dbReference>
<dbReference type="InterPro" id="IPR008144">
    <property type="entry name" value="Guanylate_kin-like_dom"/>
</dbReference>
<dbReference type="RefSeq" id="WP_334316095.1">
    <property type="nucleotide sequence ID" value="NZ_CP065938.1"/>
</dbReference>
<keyword evidence="4 9" id="KW-0808">Transferase</keyword>
<feature type="domain" description="Guanylate kinase-like" evidence="10">
    <location>
        <begin position="6"/>
        <end position="183"/>
    </location>
</feature>
<comment type="function">
    <text evidence="9">Essential for recycling GMP and indirectly, cGMP.</text>
</comment>
<dbReference type="HAMAP" id="MF_00328">
    <property type="entry name" value="Guanylate_kinase"/>
    <property type="match status" value="1"/>
</dbReference>
<keyword evidence="5 9" id="KW-0547">Nucleotide-binding</keyword>
<keyword evidence="6 9" id="KW-0418">Kinase</keyword>
<dbReference type="EMBL" id="CP065938">
    <property type="protein sequence ID" value="UWX06484.1"/>
    <property type="molecule type" value="Genomic_DNA"/>
</dbReference>
<gene>
    <name evidence="9 11" type="primary">gmk</name>
    <name evidence="11" type="ORF">JBF11_04010</name>
</gene>
<dbReference type="PANTHER" id="PTHR23117">
    <property type="entry name" value="GUANYLATE KINASE-RELATED"/>
    <property type="match status" value="1"/>
</dbReference>
<feature type="binding site" evidence="9">
    <location>
        <begin position="13"/>
        <end position="20"/>
    </location>
    <ligand>
        <name>ATP</name>
        <dbReference type="ChEBI" id="CHEBI:30616"/>
    </ligand>
</feature>
<dbReference type="Gene3D" id="3.40.50.300">
    <property type="entry name" value="P-loop containing nucleotide triphosphate hydrolases"/>
    <property type="match status" value="1"/>
</dbReference>
<evidence type="ECO:0000259" key="10">
    <source>
        <dbReference type="PROSITE" id="PS50052"/>
    </source>
</evidence>
<evidence type="ECO:0000256" key="5">
    <source>
        <dbReference type="ARBA" id="ARBA00022741"/>
    </source>
</evidence>
<reference evidence="11" key="1">
    <citation type="submission" date="2020-12" db="EMBL/GenBank/DDBJ databases">
        <title>Taurinivorans muris gen. nov., sp. nov., fundamental and realized metabolic niche of a ubiquitous sulfidogenic bacterium in the murine intestine.</title>
        <authorList>
            <person name="Ye H."/>
            <person name="Hanson B.T."/>
            <person name="Loy A."/>
        </authorList>
    </citation>
    <scope>NUCLEOTIDE SEQUENCE</scope>
    <source>
        <strain evidence="11">LT0009</strain>
    </source>
</reference>
<dbReference type="PROSITE" id="PS00856">
    <property type="entry name" value="GUANYLATE_KINASE_1"/>
    <property type="match status" value="1"/>
</dbReference>
<organism evidence="11 12">
    <name type="scientific">Taurinivorans muris</name>
    <dbReference type="NCBI Taxonomy" id="2787751"/>
    <lineage>
        <taxon>Bacteria</taxon>
        <taxon>Pseudomonadati</taxon>
        <taxon>Thermodesulfobacteriota</taxon>
        <taxon>Desulfovibrionia</taxon>
        <taxon>Desulfovibrionales</taxon>
        <taxon>Desulfovibrionaceae</taxon>
        <taxon>Taurinivorans</taxon>
    </lineage>
</organism>
<evidence type="ECO:0000256" key="4">
    <source>
        <dbReference type="ARBA" id="ARBA00022679"/>
    </source>
</evidence>
<accession>A0ABY5Y2Q9</accession>
<dbReference type="CDD" id="cd00071">
    <property type="entry name" value="GMPK"/>
    <property type="match status" value="1"/>
</dbReference>
<dbReference type="InterPro" id="IPR017665">
    <property type="entry name" value="Guanylate_kinase"/>
</dbReference>
<dbReference type="EC" id="2.7.4.8" evidence="2 9"/>
<comment type="catalytic activity">
    <reaction evidence="9">
        <text>GMP + ATP = GDP + ADP</text>
        <dbReference type="Rhea" id="RHEA:20780"/>
        <dbReference type="ChEBI" id="CHEBI:30616"/>
        <dbReference type="ChEBI" id="CHEBI:58115"/>
        <dbReference type="ChEBI" id="CHEBI:58189"/>
        <dbReference type="ChEBI" id="CHEBI:456216"/>
        <dbReference type="EC" id="2.7.4.8"/>
    </reaction>
</comment>
<dbReference type="NCBIfam" id="TIGR03263">
    <property type="entry name" value="guanyl_kin"/>
    <property type="match status" value="1"/>
</dbReference>
<evidence type="ECO:0000313" key="12">
    <source>
        <dbReference type="Proteomes" id="UP001058120"/>
    </source>
</evidence>
<protein>
    <recommendedName>
        <fullName evidence="3 9">Guanylate kinase</fullName>
        <ecNumber evidence="2 9">2.7.4.8</ecNumber>
    </recommendedName>
    <alternativeName>
        <fullName evidence="8 9">GMP kinase</fullName>
    </alternativeName>
</protein>
<evidence type="ECO:0000313" key="11">
    <source>
        <dbReference type="EMBL" id="UWX06484.1"/>
    </source>
</evidence>
<name>A0ABY5Y2Q9_9BACT</name>
<dbReference type="Pfam" id="PF00625">
    <property type="entry name" value="Guanylate_kin"/>
    <property type="match status" value="1"/>
</dbReference>
<dbReference type="GO" id="GO:0004385">
    <property type="term" value="F:GMP kinase activity"/>
    <property type="evidence" value="ECO:0007669"/>
    <property type="project" value="UniProtKB-EC"/>
</dbReference>
<evidence type="ECO:0000256" key="6">
    <source>
        <dbReference type="ARBA" id="ARBA00022777"/>
    </source>
</evidence>
<evidence type="ECO:0000256" key="2">
    <source>
        <dbReference type="ARBA" id="ARBA00012961"/>
    </source>
</evidence>
<evidence type="ECO:0000256" key="9">
    <source>
        <dbReference type="HAMAP-Rule" id="MF_00328"/>
    </source>
</evidence>
<evidence type="ECO:0000256" key="3">
    <source>
        <dbReference type="ARBA" id="ARBA00016296"/>
    </source>
</evidence>
<dbReference type="SMART" id="SM00072">
    <property type="entry name" value="GuKc"/>
    <property type="match status" value="1"/>
</dbReference>
<dbReference type="SUPFAM" id="SSF52540">
    <property type="entry name" value="P-loop containing nucleoside triphosphate hydrolases"/>
    <property type="match status" value="1"/>
</dbReference>
<sequence length="202" mass="22898">MVKRQGVPFVLCAPSGAGKSTLAKKLCAEFDLAFSVSCTTRAPRQGEIDGVHYCFVTKEDFEEKIRNNEFAEWAVVHGNYYGTPLKPVLEKLEQGKDMLFDIDIQGAAQLSLSLPRARFVFVFPPSLTVLRERLEKRGTDSAETIERRMKNAQGEIEGSHWFEAWIVNDDLDTAYDELRAFYLSCTLNPKLFPQLLKSVLEK</sequence>
<dbReference type="Gene3D" id="3.30.63.10">
    <property type="entry name" value="Guanylate Kinase phosphate binding domain"/>
    <property type="match status" value="1"/>
</dbReference>
<evidence type="ECO:0000256" key="1">
    <source>
        <dbReference type="ARBA" id="ARBA00005790"/>
    </source>
</evidence>
<evidence type="ECO:0000256" key="8">
    <source>
        <dbReference type="ARBA" id="ARBA00030128"/>
    </source>
</evidence>
<evidence type="ECO:0000256" key="7">
    <source>
        <dbReference type="ARBA" id="ARBA00022840"/>
    </source>
</evidence>